<dbReference type="PROSITE" id="PS01304">
    <property type="entry name" value="UBIH"/>
    <property type="match status" value="1"/>
</dbReference>
<dbReference type="GO" id="GO:0071949">
    <property type="term" value="F:FAD binding"/>
    <property type="evidence" value="ECO:0007669"/>
    <property type="project" value="InterPro"/>
</dbReference>
<keyword evidence="5" id="KW-0560">Oxidoreductase</keyword>
<gene>
    <name evidence="8" type="ORF">IQ249_16760</name>
</gene>
<organism evidence="8 9">
    <name type="scientific">Lusitaniella coriacea LEGE 07157</name>
    <dbReference type="NCBI Taxonomy" id="945747"/>
    <lineage>
        <taxon>Bacteria</taxon>
        <taxon>Bacillati</taxon>
        <taxon>Cyanobacteriota</taxon>
        <taxon>Cyanophyceae</taxon>
        <taxon>Spirulinales</taxon>
        <taxon>Lusitaniellaceae</taxon>
        <taxon>Lusitaniella</taxon>
    </lineage>
</organism>
<dbReference type="NCBIfam" id="TIGR01988">
    <property type="entry name" value="Ubi-OHases"/>
    <property type="match status" value="1"/>
</dbReference>
<evidence type="ECO:0000256" key="5">
    <source>
        <dbReference type="ARBA" id="ARBA00023002"/>
    </source>
</evidence>
<evidence type="ECO:0000256" key="4">
    <source>
        <dbReference type="ARBA" id="ARBA00022827"/>
    </source>
</evidence>
<evidence type="ECO:0000259" key="7">
    <source>
        <dbReference type="Pfam" id="PF01494"/>
    </source>
</evidence>
<evidence type="ECO:0000313" key="9">
    <source>
        <dbReference type="Proteomes" id="UP000654482"/>
    </source>
</evidence>
<dbReference type="EMBL" id="JADEWZ010000026">
    <property type="protein sequence ID" value="MBE9117551.1"/>
    <property type="molecule type" value="Genomic_DNA"/>
</dbReference>
<name>A0A8J7E1A0_9CYAN</name>
<accession>A0A8J7E1A0</accession>
<dbReference type="GO" id="GO:0110142">
    <property type="term" value="C:ubiquinone biosynthesis complex"/>
    <property type="evidence" value="ECO:0007669"/>
    <property type="project" value="UniProtKB-ARBA"/>
</dbReference>
<dbReference type="InterPro" id="IPR002938">
    <property type="entry name" value="FAD-bd"/>
</dbReference>
<keyword evidence="4" id="KW-0274">FAD</keyword>
<comment type="similarity">
    <text evidence="2">Belongs to the UbiH/COQ6 family.</text>
</comment>
<dbReference type="SUPFAM" id="SSF51905">
    <property type="entry name" value="FAD/NAD(P)-binding domain"/>
    <property type="match status" value="1"/>
</dbReference>
<feature type="domain" description="FAD-binding" evidence="7">
    <location>
        <begin position="19"/>
        <end position="351"/>
    </location>
</feature>
<proteinExistence type="inferred from homology"/>
<evidence type="ECO:0000256" key="3">
    <source>
        <dbReference type="ARBA" id="ARBA00022630"/>
    </source>
</evidence>
<dbReference type="GO" id="GO:0004497">
    <property type="term" value="F:monooxygenase activity"/>
    <property type="evidence" value="ECO:0007669"/>
    <property type="project" value="UniProtKB-KW"/>
</dbReference>
<dbReference type="PRINTS" id="PR00420">
    <property type="entry name" value="RNGMNOXGNASE"/>
</dbReference>
<evidence type="ECO:0000313" key="8">
    <source>
        <dbReference type="EMBL" id="MBE9117551.1"/>
    </source>
</evidence>
<dbReference type="PANTHER" id="PTHR43876:SF7">
    <property type="entry name" value="UBIQUINONE BIOSYNTHESIS MONOOXYGENASE COQ6, MITOCHONDRIAL"/>
    <property type="match status" value="1"/>
</dbReference>
<dbReference type="FunFam" id="3.50.50.60:FF:000021">
    <property type="entry name" value="Ubiquinone biosynthesis monooxygenase COQ6"/>
    <property type="match status" value="1"/>
</dbReference>
<evidence type="ECO:0000256" key="1">
    <source>
        <dbReference type="ARBA" id="ARBA00001974"/>
    </source>
</evidence>
<dbReference type="InterPro" id="IPR036188">
    <property type="entry name" value="FAD/NAD-bd_sf"/>
</dbReference>
<dbReference type="GO" id="GO:0006744">
    <property type="term" value="P:ubiquinone biosynthetic process"/>
    <property type="evidence" value="ECO:0007669"/>
    <property type="project" value="InterPro"/>
</dbReference>
<evidence type="ECO:0000256" key="6">
    <source>
        <dbReference type="ARBA" id="ARBA00023033"/>
    </source>
</evidence>
<dbReference type="InterPro" id="IPR010971">
    <property type="entry name" value="UbiH/COQ6"/>
</dbReference>
<dbReference type="InterPro" id="IPR051205">
    <property type="entry name" value="UbiH/COQ6_monooxygenase"/>
</dbReference>
<dbReference type="NCBIfam" id="NF005612">
    <property type="entry name" value="PRK07364.1"/>
    <property type="match status" value="1"/>
</dbReference>
<keyword evidence="3" id="KW-0285">Flavoprotein</keyword>
<comment type="cofactor">
    <cofactor evidence="1">
        <name>FAD</name>
        <dbReference type="ChEBI" id="CHEBI:57692"/>
    </cofactor>
</comment>
<reference evidence="8" key="1">
    <citation type="submission" date="2020-10" db="EMBL/GenBank/DDBJ databases">
        <authorList>
            <person name="Castelo-Branco R."/>
            <person name="Eusebio N."/>
            <person name="Adriana R."/>
            <person name="Vieira A."/>
            <person name="Brugerolle De Fraissinette N."/>
            <person name="Rezende De Castro R."/>
            <person name="Schneider M.P."/>
            <person name="Vasconcelos V."/>
            <person name="Leao P.N."/>
        </authorList>
    </citation>
    <scope>NUCLEOTIDE SEQUENCE</scope>
    <source>
        <strain evidence="8">LEGE 07157</strain>
    </source>
</reference>
<dbReference type="Pfam" id="PF01494">
    <property type="entry name" value="FAD_binding_3"/>
    <property type="match status" value="1"/>
</dbReference>
<dbReference type="PANTHER" id="PTHR43876">
    <property type="entry name" value="UBIQUINONE BIOSYNTHESIS MONOOXYGENASE COQ6, MITOCHONDRIAL"/>
    <property type="match status" value="1"/>
</dbReference>
<comment type="caution">
    <text evidence="8">The sequence shown here is derived from an EMBL/GenBank/DDBJ whole genome shotgun (WGS) entry which is preliminary data.</text>
</comment>
<protein>
    <submittedName>
        <fullName evidence="8">FAD-dependent hydroxylase</fullName>
    </submittedName>
</protein>
<dbReference type="InterPro" id="IPR018168">
    <property type="entry name" value="Ubi_Hdrlase_CS"/>
</dbReference>
<keyword evidence="6" id="KW-0503">Monooxygenase</keyword>
<sequence length="417" mass="46188">MALEQLTKTTNPKPQDLDCDLVIVGGGIVGATLACSLKGPGLQVILIEAKTLEAAATRPQAYALSLLSGRIFEGIGVWDDILPKISQYHSIQLSDADYPHILQFQPEDLGTDALGYVAEHGVVLRALQKSLADCPNIRWLCPAEVVGIEDGASAVAIRVKMGAEERQVRAKLLVGADGARSRVRHWADIKTRGWKYWQSCVTFKIQHEAPRNDIAFERFWYSGPMGVLPLPGNRCQIVWTAPHADAKALQALNEEEFIAQLEGRTGGVLGSLKLVSDRVLFPVQLMQCDRYIQSRLALIGDAAHCCHPVGGQGLNLGIRDAAAIAQILQEAQHQGEDIGKHQILKRYERWRKGENLTILGFTDLLDRMFSNRWFPLVVSRRLGLWLLANIRPLKIYALQLMTGLRGRMPKLVTSNKD</sequence>
<evidence type="ECO:0000256" key="2">
    <source>
        <dbReference type="ARBA" id="ARBA00005349"/>
    </source>
</evidence>
<dbReference type="Proteomes" id="UP000654482">
    <property type="component" value="Unassembled WGS sequence"/>
</dbReference>
<keyword evidence="9" id="KW-1185">Reference proteome</keyword>
<dbReference type="GO" id="GO:0016705">
    <property type="term" value="F:oxidoreductase activity, acting on paired donors, with incorporation or reduction of molecular oxygen"/>
    <property type="evidence" value="ECO:0007669"/>
    <property type="project" value="InterPro"/>
</dbReference>
<dbReference type="AlphaFoldDB" id="A0A8J7E1A0"/>
<dbReference type="Gene3D" id="3.50.50.60">
    <property type="entry name" value="FAD/NAD(P)-binding domain"/>
    <property type="match status" value="2"/>
</dbReference>
<dbReference type="RefSeq" id="WP_194030635.1">
    <property type="nucleotide sequence ID" value="NZ_JADEWZ010000026.1"/>
</dbReference>